<keyword evidence="3" id="KW-1185">Reference proteome</keyword>
<evidence type="ECO:0000313" key="2">
    <source>
        <dbReference type="EMBL" id="TWU09907.1"/>
    </source>
</evidence>
<reference evidence="2 3" key="1">
    <citation type="submission" date="2019-02" db="EMBL/GenBank/DDBJ databases">
        <title>Deep-cultivation of Planctomycetes and their phenomic and genomic characterization uncovers novel biology.</title>
        <authorList>
            <person name="Wiegand S."/>
            <person name="Jogler M."/>
            <person name="Boedeker C."/>
            <person name="Pinto D."/>
            <person name="Vollmers J."/>
            <person name="Rivas-Marin E."/>
            <person name="Kohn T."/>
            <person name="Peeters S.H."/>
            <person name="Heuer A."/>
            <person name="Rast P."/>
            <person name="Oberbeckmann S."/>
            <person name="Bunk B."/>
            <person name="Jeske O."/>
            <person name="Meyerdierks A."/>
            <person name="Storesund J.E."/>
            <person name="Kallscheuer N."/>
            <person name="Luecker S."/>
            <person name="Lage O.M."/>
            <person name="Pohl T."/>
            <person name="Merkel B.J."/>
            <person name="Hornburger P."/>
            <person name="Mueller R.-W."/>
            <person name="Bruemmer F."/>
            <person name="Labrenz M."/>
            <person name="Spormann A.M."/>
            <person name="Op Den Camp H."/>
            <person name="Overmann J."/>
            <person name="Amann R."/>
            <person name="Jetten M.S.M."/>
            <person name="Mascher T."/>
            <person name="Medema M.H."/>
            <person name="Devos D.P."/>
            <person name="Kaster A.-K."/>
            <person name="Ovreas L."/>
            <person name="Rohde M."/>
            <person name="Galperin M.Y."/>
            <person name="Jogler C."/>
        </authorList>
    </citation>
    <scope>NUCLEOTIDE SEQUENCE [LARGE SCALE GENOMIC DNA]</scope>
    <source>
        <strain evidence="2 3">Pla52o</strain>
    </source>
</reference>
<sequence length="166" mass="18427" precursor="true">MRIPIFVALAFAATASVSAQLVDPTKIPVPLTEDLAPKLASVNSISYRDAGPVHDDGSYLVKFDCNDERELTILFPHPNYWTANARRDSKQPIIAILHADGSQAISEIEPDSKLNQLVVRLVKNDISKNRYDAKTLTQLKYTAKTIEDRKRHEFFDSGFGNAGNGK</sequence>
<evidence type="ECO:0000313" key="3">
    <source>
        <dbReference type="Proteomes" id="UP000316304"/>
    </source>
</evidence>
<dbReference type="EMBL" id="SJPT01000026">
    <property type="protein sequence ID" value="TWU09907.1"/>
    <property type="molecule type" value="Genomic_DNA"/>
</dbReference>
<evidence type="ECO:0000256" key="1">
    <source>
        <dbReference type="SAM" id="SignalP"/>
    </source>
</evidence>
<dbReference type="RefSeq" id="WP_146597657.1">
    <property type="nucleotide sequence ID" value="NZ_SJPT01000026.1"/>
</dbReference>
<name>A0A5C6BE40_9BACT</name>
<protein>
    <submittedName>
        <fullName evidence="2">Uncharacterized protein</fullName>
    </submittedName>
</protein>
<dbReference type="AlphaFoldDB" id="A0A5C6BE40"/>
<organism evidence="2 3">
    <name type="scientific">Novipirellula galeiformis</name>
    <dbReference type="NCBI Taxonomy" id="2528004"/>
    <lineage>
        <taxon>Bacteria</taxon>
        <taxon>Pseudomonadati</taxon>
        <taxon>Planctomycetota</taxon>
        <taxon>Planctomycetia</taxon>
        <taxon>Pirellulales</taxon>
        <taxon>Pirellulaceae</taxon>
        <taxon>Novipirellula</taxon>
    </lineage>
</organism>
<keyword evidence="1" id="KW-0732">Signal</keyword>
<dbReference type="Proteomes" id="UP000316304">
    <property type="component" value="Unassembled WGS sequence"/>
</dbReference>
<gene>
    <name evidence="2" type="ORF">Pla52o_58160</name>
</gene>
<proteinExistence type="predicted"/>
<accession>A0A5C6BE40</accession>
<comment type="caution">
    <text evidence="2">The sequence shown here is derived from an EMBL/GenBank/DDBJ whole genome shotgun (WGS) entry which is preliminary data.</text>
</comment>
<feature type="signal peptide" evidence="1">
    <location>
        <begin position="1"/>
        <end position="19"/>
    </location>
</feature>
<dbReference type="OrthoDB" id="9954045at2"/>
<feature type="chain" id="PRO_5023087448" evidence="1">
    <location>
        <begin position="20"/>
        <end position="166"/>
    </location>
</feature>